<accession>A0A2D2DN25</accession>
<dbReference type="AlphaFoldDB" id="A0A2D2DN25"/>
<reference evidence="1" key="1">
    <citation type="submission" date="2017-10" db="EMBL/GenBank/DDBJ databases">
        <title>Massilia psychrophilum sp. nov., a novel purple-pigmented bacterium isolated from Tianshan glacier, Xinjiang Municipality, China.</title>
        <authorList>
            <person name="Wang H."/>
        </authorList>
    </citation>
    <scope>NUCLEOTIDE SEQUENCE [LARGE SCALE GENOMIC DNA]</scope>
    <source>
        <strain evidence="1">B2</strain>
    </source>
</reference>
<proteinExistence type="predicted"/>
<dbReference type="RefSeq" id="WP_099877129.1">
    <property type="nucleotide sequence ID" value="NZ_CP024608.1"/>
</dbReference>
<keyword evidence="2" id="KW-1185">Reference proteome</keyword>
<sequence>MHADVRVEHTHIQVDLLEIHKRLTERNRTDFMSDILRIHDAEVRVAENGHEQPIFRQAQREV</sequence>
<dbReference type="EMBL" id="CP024608">
    <property type="protein sequence ID" value="ATQ76370.1"/>
    <property type="molecule type" value="Genomic_DNA"/>
</dbReference>
<name>A0A2D2DN25_9BURK</name>
<organism evidence="1 2">
    <name type="scientific">Massilia violaceinigra</name>
    <dbReference type="NCBI Taxonomy" id="2045208"/>
    <lineage>
        <taxon>Bacteria</taxon>
        <taxon>Pseudomonadati</taxon>
        <taxon>Pseudomonadota</taxon>
        <taxon>Betaproteobacteria</taxon>
        <taxon>Burkholderiales</taxon>
        <taxon>Oxalobacteraceae</taxon>
        <taxon>Telluria group</taxon>
        <taxon>Massilia</taxon>
    </lineage>
</organism>
<evidence type="ECO:0000313" key="1">
    <source>
        <dbReference type="EMBL" id="ATQ76370.1"/>
    </source>
</evidence>
<gene>
    <name evidence="1" type="ORF">CR152_18935</name>
</gene>
<dbReference type="Proteomes" id="UP000229897">
    <property type="component" value="Chromosome"/>
</dbReference>
<dbReference type="KEGG" id="mass:CR152_18935"/>
<evidence type="ECO:0000313" key="2">
    <source>
        <dbReference type="Proteomes" id="UP000229897"/>
    </source>
</evidence>
<protein>
    <submittedName>
        <fullName evidence="1">Uncharacterized protein</fullName>
    </submittedName>
</protein>